<dbReference type="EC" id="5.3.1.6" evidence="2"/>
<evidence type="ECO:0000256" key="1">
    <source>
        <dbReference type="ARBA" id="ARBA00023235"/>
    </source>
</evidence>
<dbReference type="NCBIfam" id="NF001924">
    <property type="entry name" value="PRK00702.1"/>
    <property type="match status" value="1"/>
</dbReference>
<organism evidence="3 4">
    <name type="scientific">Vibrio atlanticus (strain LGP32)</name>
    <name type="common">Vibrio splendidus (strain Mel32)</name>
    <dbReference type="NCBI Taxonomy" id="575788"/>
    <lineage>
        <taxon>Bacteria</taxon>
        <taxon>Pseudomonadati</taxon>
        <taxon>Pseudomonadota</taxon>
        <taxon>Gammaproteobacteria</taxon>
        <taxon>Vibrionales</taxon>
        <taxon>Vibrionaceae</taxon>
        <taxon>Vibrio</taxon>
    </lineage>
</organism>
<accession>B7VHI7</accession>
<dbReference type="STRING" id="575788.VS_0167"/>
<keyword evidence="1 3" id="KW-0413">Isomerase</keyword>
<dbReference type="GO" id="GO:0005829">
    <property type="term" value="C:cytosol"/>
    <property type="evidence" value="ECO:0007669"/>
    <property type="project" value="TreeGrafter"/>
</dbReference>
<dbReference type="CDD" id="cd01398">
    <property type="entry name" value="RPI_A"/>
    <property type="match status" value="1"/>
</dbReference>
<dbReference type="PANTHER" id="PTHR11934">
    <property type="entry name" value="RIBOSE-5-PHOSPHATE ISOMERASE"/>
    <property type="match status" value="1"/>
</dbReference>
<dbReference type="Gene3D" id="3.40.50.1360">
    <property type="match status" value="1"/>
</dbReference>
<dbReference type="AlphaFoldDB" id="B7VHI7"/>
<protein>
    <recommendedName>
        <fullName evidence="2">Ribose 5-phosphate isomerase A</fullName>
        <ecNumber evidence="2">5.3.1.6</ecNumber>
    </recommendedName>
</protein>
<dbReference type="eggNOG" id="COG0120">
    <property type="taxonomic scope" value="Bacteria"/>
</dbReference>
<dbReference type="Pfam" id="PF06026">
    <property type="entry name" value="Rib_5-P_isom_A"/>
    <property type="match status" value="1"/>
</dbReference>
<evidence type="ECO:0000313" key="4">
    <source>
        <dbReference type="Proteomes" id="UP000009100"/>
    </source>
</evidence>
<dbReference type="HOGENOM" id="CLU_056590_1_1_6"/>
<dbReference type="NCBIfam" id="TIGR00021">
    <property type="entry name" value="rpiA"/>
    <property type="match status" value="1"/>
</dbReference>
<proteinExistence type="predicted"/>
<dbReference type="Proteomes" id="UP000009100">
    <property type="component" value="Chromosome 1"/>
</dbReference>
<dbReference type="InterPro" id="IPR004788">
    <property type="entry name" value="Ribose5P_isomerase_type_A"/>
</dbReference>
<evidence type="ECO:0000313" key="3">
    <source>
        <dbReference type="EMBL" id="CAV17199.1"/>
    </source>
</evidence>
<name>B7VHI7_VIBA3</name>
<evidence type="ECO:0000256" key="2">
    <source>
        <dbReference type="NCBIfam" id="TIGR00021"/>
    </source>
</evidence>
<dbReference type="GO" id="GO:0006014">
    <property type="term" value="P:D-ribose metabolic process"/>
    <property type="evidence" value="ECO:0007669"/>
    <property type="project" value="TreeGrafter"/>
</dbReference>
<dbReference type="PANTHER" id="PTHR11934:SF0">
    <property type="entry name" value="RIBOSE-5-PHOSPHATE ISOMERASE"/>
    <property type="match status" value="1"/>
</dbReference>
<dbReference type="KEGG" id="vsp:VS_0167"/>
<dbReference type="SUPFAM" id="SSF75445">
    <property type="entry name" value="D-ribose-5-phosphate isomerase (RpiA), lid domain"/>
    <property type="match status" value="1"/>
</dbReference>
<dbReference type="EMBL" id="FM954972">
    <property type="protein sequence ID" value="CAV17199.1"/>
    <property type="molecule type" value="Genomic_DNA"/>
</dbReference>
<gene>
    <name evidence="3" type="ordered locus">VS_0167</name>
</gene>
<dbReference type="Gene3D" id="3.30.70.260">
    <property type="match status" value="1"/>
</dbReference>
<sequence>MVNQHQQNNSSKCLDLRLKISLKNPYRFWRSNMSMAQRFIENQSQDCLRTKAAKVALEQVLKTLTPSSVIGIGTGATVEVFIQLLKESGAEFAHCVSSSVRSSRALSSAGLNEISISECGRVDFYIDGIDEGLTTGMTVKGGGAALAREKVLATLALSFITIADSGRLVTQLGKFPLPVEVLPAAQTAVFNALQSLGGHPTLRQDCTTDNGNIILDVAHLDIAEPKRLELQINAIPGVVENGIFAQRTADFMAFSNAEGTYLLSKQHVQ</sequence>
<reference evidence="3 4" key="1">
    <citation type="submission" date="2009-02" db="EMBL/GenBank/DDBJ databases">
        <title>Vibrio splendidus str. LGP32 complete genome.</title>
        <authorList>
            <person name="Mazel D."/>
            <person name="Le Roux F."/>
        </authorList>
    </citation>
    <scope>NUCLEOTIDE SEQUENCE [LARGE SCALE GENOMIC DNA]</scope>
    <source>
        <strain evidence="3 4">LGP32</strain>
    </source>
</reference>
<dbReference type="InterPro" id="IPR037171">
    <property type="entry name" value="NagB/RpiA_transferase-like"/>
</dbReference>
<dbReference type="SUPFAM" id="SSF100950">
    <property type="entry name" value="NagB/RpiA/CoA transferase-like"/>
    <property type="match status" value="1"/>
</dbReference>
<dbReference type="GO" id="GO:0004751">
    <property type="term" value="F:ribose-5-phosphate isomerase activity"/>
    <property type="evidence" value="ECO:0007669"/>
    <property type="project" value="UniProtKB-UniRule"/>
</dbReference>
<dbReference type="GO" id="GO:0009052">
    <property type="term" value="P:pentose-phosphate shunt, non-oxidative branch"/>
    <property type="evidence" value="ECO:0007669"/>
    <property type="project" value="InterPro"/>
</dbReference>